<evidence type="ECO:0000313" key="3">
    <source>
        <dbReference type="WBParaSite" id="TMUE_3000011008.1"/>
    </source>
</evidence>
<proteinExistence type="predicted"/>
<keyword evidence="2" id="KW-1185">Reference proteome</keyword>
<sequence>MKYRLESWRKICTWETNRQIGRLAAEGAVIGCGDTPDSRDSALAAKTRAVNCCVPVTVKANHCKQPKPEPKPRAKTGYLQTPTRRSLVSVQEVYSTPAPTTSIAKRGRVHQLQDTQCTGKVKGASSFLWS</sequence>
<dbReference type="WBParaSite" id="TMUE_3000011008.1">
    <property type="protein sequence ID" value="TMUE_3000011008.1"/>
    <property type="gene ID" value="WBGene00302775"/>
</dbReference>
<name>A0A5S6QV57_TRIMR</name>
<feature type="region of interest" description="Disordered" evidence="1">
    <location>
        <begin position="63"/>
        <end position="82"/>
    </location>
</feature>
<dbReference type="Proteomes" id="UP000046395">
    <property type="component" value="Unassembled WGS sequence"/>
</dbReference>
<dbReference type="AlphaFoldDB" id="A0A5S6QV57"/>
<evidence type="ECO:0000256" key="1">
    <source>
        <dbReference type="SAM" id="MobiDB-lite"/>
    </source>
</evidence>
<evidence type="ECO:0000313" key="2">
    <source>
        <dbReference type="Proteomes" id="UP000046395"/>
    </source>
</evidence>
<organism evidence="2 3">
    <name type="scientific">Trichuris muris</name>
    <name type="common">Mouse whipworm</name>
    <dbReference type="NCBI Taxonomy" id="70415"/>
    <lineage>
        <taxon>Eukaryota</taxon>
        <taxon>Metazoa</taxon>
        <taxon>Ecdysozoa</taxon>
        <taxon>Nematoda</taxon>
        <taxon>Enoplea</taxon>
        <taxon>Dorylaimia</taxon>
        <taxon>Trichinellida</taxon>
        <taxon>Trichuridae</taxon>
        <taxon>Trichuris</taxon>
    </lineage>
</organism>
<reference evidence="3" key="1">
    <citation type="submission" date="2019-12" db="UniProtKB">
        <authorList>
            <consortium name="WormBaseParasite"/>
        </authorList>
    </citation>
    <scope>IDENTIFICATION</scope>
</reference>
<accession>A0A5S6QV57</accession>
<protein>
    <submittedName>
        <fullName evidence="3">Uncharacterized protein</fullName>
    </submittedName>
</protein>